<feature type="domain" description="Methyltransferase type 11" evidence="5">
    <location>
        <begin position="57"/>
        <end position="158"/>
    </location>
</feature>
<feature type="binding site" evidence="4">
    <location>
        <position position="131"/>
    </location>
    <ligand>
        <name>S-adenosyl-L-methionine</name>
        <dbReference type="ChEBI" id="CHEBI:59789"/>
    </ligand>
</feature>
<name>A0ABQ6LWH1_9GAMM</name>
<dbReference type="Gene3D" id="3.40.50.150">
    <property type="entry name" value="Vaccinia Virus protein VP39"/>
    <property type="match status" value="1"/>
</dbReference>
<evidence type="ECO:0000256" key="1">
    <source>
        <dbReference type="ARBA" id="ARBA00022603"/>
    </source>
</evidence>
<keyword evidence="4" id="KW-0819">tRNA processing</keyword>
<dbReference type="EC" id="2.1.1.-" evidence="4"/>
<dbReference type="RefSeq" id="WP_285762934.1">
    <property type="nucleotide sequence ID" value="NZ_BSYJ01000002.1"/>
</dbReference>
<dbReference type="CDD" id="cd02440">
    <property type="entry name" value="AdoMet_MTases"/>
    <property type="match status" value="1"/>
</dbReference>
<dbReference type="SUPFAM" id="SSF53335">
    <property type="entry name" value="S-adenosyl-L-methionine-dependent methyltransferases"/>
    <property type="match status" value="1"/>
</dbReference>
<comment type="catalytic activity">
    <reaction evidence="4">
        <text>5-carboxymethoxyuridine(34) in tRNA + S-adenosyl-L-methionine = 5-methoxycarbonylmethoxyuridine(34) in tRNA + S-adenosyl-L-homocysteine</text>
        <dbReference type="Rhea" id="RHEA:54080"/>
        <dbReference type="Rhea" id="RHEA-COMP:13383"/>
        <dbReference type="Rhea" id="RHEA-COMP:13781"/>
        <dbReference type="ChEBI" id="CHEBI:57856"/>
        <dbReference type="ChEBI" id="CHEBI:59789"/>
        <dbReference type="ChEBI" id="CHEBI:136879"/>
        <dbReference type="ChEBI" id="CHEBI:138053"/>
    </reaction>
</comment>
<evidence type="ECO:0000259" key="5">
    <source>
        <dbReference type="Pfam" id="PF08241"/>
    </source>
</evidence>
<dbReference type="GO" id="GO:0008168">
    <property type="term" value="F:methyltransferase activity"/>
    <property type="evidence" value="ECO:0007669"/>
    <property type="project" value="UniProtKB-KW"/>
</dbReference>
<dbReference type="Pfam" id="PF08241">
    <property type="entry name" value="Methyltransf_11"/>
    <property type="match status" value="1"/>
</dbReference>
<evidence type="ECO:0000256" key="4">
    <source>
        <dbReference type="HAMAP-Rule" id="MF_02057"/>
    </source>
</evidence>
<protein>
    <recommendedName>
        <fullName evidence="4">tRNA 5-carboxymethoxyuridine methyltransferase</fullName>
        <ecNumber evidence="4">2.1.1.-</ecNumber>
    </recommendedName>
    <alternativeName>
        <fullName evidence="4">cmo5U methyltransferase</fullName>
    </alternativeName>
</protein>
<keyword evidence="7" id="KW-1185">Reference proteome</keyword>
<keyword evidence="1 4" id="KW-0489">Methyltransferase</keyword>
<keyword evidence="3 4" id="KW-0949">S-adenosyl-L-methionine</keyword>
<dbReference type="InterPro" id="IPR029063">
    <property type="entry name" value="SAM-dependent_MTases_sf"/>
</dbReference>
<feature type="binding site" evidence="4">
    <location>
        <begin position="60"/>
        <end position="61"/>
    </location>
    <ligand>
        <name>S-adenosyl-L-methionine</name>
        <dbReference type="ChEBI" id="CHEBI:59789"/>
    </ligand>
</feature>
<dbReference type="Proteomes" id="UP001224392">
    <property type="component" value="Unassembled WGS sequence"/>
</dbReference>
<dbReference type="PANTHER" id="PTHR43464:SF19">
    <property type="entry name" value="UBIQUINONE BIOSYNTHESIS O-METHYLTRANSFERASE, MITOCHONDRIAL"/>
    <property type="match status" value="1"/>
</dbReference>
<dbReference type="InterPro" id="IPR033664">
    <property type="entry name" value="Cmo5U_methylTrfase"/>
</dbReference>
<accession>A0ABQ6LWH1</accession>
<dbReference type="HAMAP" id="MF_02057">
    <property type="entry name" value="tRNA_methyltr_CmoM"/>
    <property type="match status" value="1"/>
</dbReference>
<evidence type="ECO:0000313" key="6">
    <source>
        <dbReference type="EMBL" id="GMG86413.1"/>
    </source>
</evidence>
<gene>
    <name evidence="4" type="primary">cmoM</name>
    <name evidence="6" type="ORF">MNKW57_07340</name>
</gene>
<reference evidence="6 7" key="1">
    <citation type="submission" date="2023-04" db="EMBL/GenBank/DDBJ databases">
        <title>Marinobulbifer ophiurae gen. nov., sp. Nov., isolate from tissue of brittle star Ophioplocus japonicus.</title>
        <authorList>
            <person name="Kawano K."/>
            <person name="Sawayama S."/>
            <person name="Nakagawa S."/>
        </authorList>
    </citation>
    <scope>NUCLEOTIDE SEQUENCE [LARGE SCALE GENOMIC DNA]</scope>
    <source>
        <strain evidence="6 7">NKW57</strain>
    </source>
</reference>
<evidence type="ECO:0000256" key="3">
    <source>
        <dbReference type="ARBA" id="ARBA00022691"/>
    </source>
</evidence>
<dbReference type="PANTHER" id="PTHR43464">
    <property type="entry name" value="METHYLTRANSFERASE"/>
    <property type="match status" value="1"/>
</dbReference>
<dbReference type="GO" id="GO:0032259">
    <property type="term" value="P:methylation"/>
    <property type="evidence" value="ECO:0007669"/>
    <property type="project" value="UniProtKB-KW"/>
</dbReference>
<comment type="caution">
    <text evidence="4">Lacks conserved residue(s) required for the propagation of feature annotation.</text>
</comment>
<organism evidence="6 7">
    <name type="scientific">Biformimicrobium ophioploci</name>
    <dbReference type="NCBI Taxonomy" id="3036711"/>
    <lineage>
        <taxon>Bacteria</taxon>
        <taxon>Pseudomonadati</taxon>
        <taxon>Pseudomonadota</taxon>
        <taxon>Gammaproteobacteria</taxon>
        <taxon>Cellvibrionales</taxon>
        <taxon>Microbulbiferaceae</taxon>
        <taxon>Biformimicrobium</taxon>
    </lineage>
</organism>
<dbReference type="EMBL" id="BSYJ01000002">
    <property type="protein sequence ID" value="GMG86413.1"/>
    <property type="molecule type" value="Genomic_DNA"/>
</dbReference>
<feature type="binding site" evidence="4">
    <location>
        <position position="81"/>
    </location>
    <ligand>
        <name>S-adenosyl-L-methionine</name>
        <dbReference type="ChEBI" id="CHEBI:59789"/>
    </ligand>
</feature>
<comment type="similarity">
    <text evidence="4">Belongs to the class I-like SAM-binding methyltransferase superfamily. CmoM family.</text>
</comment>
<comment type="caution">
    <text evidence="6">The sequence shown here is derived from an EMBL/GenBank/DDBJ whole genome shotgun (WGS) entry which is preliminary data.</text>
</comment>
<evidence type="ECO:0000313" key="7">
    <source>
        <dbReference type="Proteomes" id="UP001224392"/>
    </source>
</evidence>
<comment type="function">
    <text evidence="4">Catalyzes the methylation of 5-carboxymethoxyuridine (cmo5U) to form 5-methoxycarbonylmethoxyuridine (mcmo5U) at position 34 in tRNAs.</text>
</comment>
<evidence type="ECO:0000256" key="2">
    <source>
        <dbReference type="ARBA" id="ARBA00022679"/>
    </source>
</evidence>
<sequence length="272" mass="30002">MSGERSREDRNFDDLVQHFESKVYGGRKGAIRLAVLRRDLERLLDARPPSAAPLRVLDIGGGLGQLACWLAGRGHRVTYNDLSDSMLLRAREHARNAGLEDRITWHGGPYQSLVQGLVETAGEPFDLVLCHALLEWLAEPEALFPVLNRLVAPGGHLSLCFYNPAGKTMRNLVAGNFLALQRQARADDGSLTPNSAMTLDLVQAHLASAGFGVEARSGLRVFNDYVFERRGGNADDNAVIEMELLHSDREPFWRIGRYLHLLARAEAAGAAR</sequence>
<feature type="binding site" evidence="4">
    <location>
        <position position="32"/>
    </location>
    <ligand>
        <name>S-adenosyl-L-methionine</name>
        <dbReference type="ChEBI" id="CHEBI:59789"/>
    </ligand>
</feature>
<proteinExistence type="inferred from homology"/>
<dbReference type="InterPro" id="IPR013216">
    <property type="entry name" value="Methyltransf_11"/>
</dbReference>
<keyword evidence="2 4" id="KW-0808">Transferase</keyword>